<comment type="caution">
    <text evidence="11">The sequence shown here is derived from an EMBL/GenBank/DDBJ whole genome shotgun (WGS) entry which is preliminary data.</text>
</comment>
<dbReference type="Proteomes" id="UP000664859">
    <property type="component" value="Unassembled WGS sequence"/>
</dbReference>
<dbReference type="PROSITE" id="PS51892">
    <property type="entry name" value="SUBTILASE"/>
    <property type="match status" value="1"/>
</dbReference>
<feature type="active site" description="Charge relay system" evidence="7 8">
    <location>
        <position position="225"/>
    </location>
</feature>
<comment type="similarity">
    <text evidence="1 8">Belongs to the peptidase S8 family.</text>
</comment>
<dbReference type="PANTHER" id="PTHR43806:SF11">
    <property type="entry name" value="CEREVISIN-RELATED"/>
    <property type="match status" value="1"/>
</dbReference>
<evidence type="ECO:0000256" key="4">
    <source>
        <dbReference type="ARBA" id="ARBA00022825"/>
    </source>
</evidence>
<dbReference type="PROSITE" id="PS00138">
    <property type="entry name" value="SUBTILASE_SER"/>
    <property type="match status" value="1"/>
</dbReference>
<dbReference type="Gene3D" id="3.40.50.200">
    <property type="entry name" value="Peptidase S8/S53 domain"/>
    <property type="match status" value="1"/>
</dbReference>
<feature type="signal peptide" evidence="9">
    <location>
        <begin position="1"/>
        <end position="18"/>
    </location>
</feature>
<feature type="domain" description="Peptidase S8/S53" evidence="10">
    <location>
        <begin position="172"/>
        <end position="514"/>
    </location>
</feature>
<evidence type="ECO:0000256" key="8">
    <source>
        <dbReference type="PROSITE-ProRule" id="PRU01240"/>
    </source>
</evidence>
<dbReference type="InterPro" id="IPR050131">
    <property type="entry name" value="Peptidase_S8_subtilisin-like"/>
</dbReference>
<accession>A0A835YY96</accession>
<dbReference type="Pfam" id="PF00082">
    <property type="entry name" value="Peptidase_S8"/>
    <property type="match status" value="1"/>
</dbReference>
<dbReference type="OrthoDB" id="68217at2759"/>
<sequence>MRSSIVAALLASVVAVLGDDTQLLQEWVALFSKHASLGSAIAASALGEYTTTMKHAIRATGADITFYHPEIGMATITGPAQSITSIKKMAGVKGVFRSVQRRFIPAPDEILGGPAGRRLQENHNTRVDAAIRRSAAARSLPAAAFQEPDFRPLQWSRLAIDADRALNAGLKGKGATVAVLDTVFYLDHPAIKHYDQSLSCNFIEHEQLAFNYTLANDPDLLDFSHGTHTASTVAGADLGGKGTIGVAPEANLVLVKVISDTGYGSDAQVVAGILYAVAVGVDIISMSIGSLASVTGAPHDPQTDIDDSYTASDARMWIQMYNRVVLFAHASGVTVVVAAGNDAVQLDKQTDLFAFFAENKWTISVAATGPTFWAKDPKHAKLTGSSSHTNTGSAINFSAPGGNDEAYDFNANIQATCSYTLNTGVFSTYCYRFDYVLSAALSPDTLVSKLRYGMPTRYAFVEGTSMATPHVAGVAALIRGKKKGRISPDQMLEYLKRCSLDLGDKGKDPIYGYGLVSASKVIDLKF</sequence>
<dbReference type="InterPro" id="IPR015500">
    <property type="entry name" value="Peptidase_S8_subtilisin-rel"/>
</dbReference>
<feature type="active site" description="Charge relay system" evidence="7 8">
    <location>
        <position position="465"/>
    </location>
</feature>
<protein>
    <recommendedName>
        <fullName evidence="6">subtilisin</fullName>
        <ecNumber evidence="6">3.4.21.62</ecNumber>
    </recommendedName>
</protein>
<evidence type="ECO:0000256" key="7">
    <source>
        <dbReference type="PIRSR" id="PIRSR615500-1"/>
    </source>
</evidence>
<name>A0A835YY96_9STRA</name>
<evidence type="ECO:0000313" key="11">
    <source>
        <dbReference type="EMBL" id="KAG5183631.1"/>
    </source>
</evidence>
<keyword evidence="3 8" id="KW-0378">Hydrolase</keyword>
<dbReference type="GO" id="GO:0006508">
    <property type="term" value="P:proteolysis"/>
    <property type="evidence" value="ECO:0007669"/>
    <property type="project" value="UniProtKB-KW"/>
</dbReference>
<feature type="active site" description="Charge relay system" evidence="7 8">
    <location>
        <position position="181"/>
    </location>
</feature>
<evidence type="ECO:0000259" key="10">
    <source>
        <dbReference type="Pfam" id="PF00082"/>
    </source>
</evidence>
<dbReference type="SUPFAM" id="SSF52743">
    <property type="entry name" value="Subtilisin-like"/>
    <property type="match status" value="1"/>
</dbReference>
<evidence type="ECO:0000256" key="6">
    <source>
        <dbReference type="ARBA" id="ARBA00023619"/>
    </source>
</evidence>
<organism evidence="11 12">
    <name type="scientific">Tribonema minus</name>
    <dbReference type="NCBI Taxonomy" id="303371"/>
    <lineage>
        <taxon>Eukaryota</taxon>
        <taxon>Sar</taxon>
        <taxon>Stramenopiles</taxon>
        <taxon>Ochrophyta</taxon>
        <taxon>PX clade</taxon>
        <taxon>Xanthophyceae</taxon>
        <taxon>Tribonematales</taxon>
        <taxon>Tribonemataceae</taxon>
        <taxon>Tribonema</taxon>
    </lineage>
</organism>
<dbReference type="EC" id="3.4.21.62" evidence="6"/>
<dbReference type="PANTHER" id="PTHR43806">
    <property type="entry name" value="PEPTIDASE S8"/>
    <property type="match status" value="1"/>
</dbReference>
<evidence type="ECO:0000256" key="1">
    <source>
        <dbReference type="ARBA" id="ARBA00011073"/>
    </source>
</evidence>
<evidence type="ECO:0000313" key="12">
    <source>
        <dbReference type="Proteomes" id="UP000664859"/>
    </source>
</evidence>
<keyword evidence="2 8" id="KW-0645">Protease</keyword>
<dbReference type="InterPro" id="IPR023828">
    <property type="entry name" value="Peptidase_S8_Ser-AS"/>
</dbReference>
<dbReference type="EMBL" id="JAFCMP010000195">
    <property type="protein sequence ID" value="KAG5183631.1"/>
    <property type="molecule type" value="Genomic_DNA"/>
</dbReference>
<proteinExistence type="inferred from homology"/>
<keyword evidence="4 8" id="KW-0720">Serine protease</keyword>
<gene>
    <name evidence="11" type="ORF">JKP88DRAFT_255737</name>
</gene>
<evidence type="ECO:0000256" key="3">
    <source>
        <dbReference type="ARBA" id="ARBA00022801"/>
    </source>
</evidence>
<dbReference type="PRINTS" id="PR00723">
    <property type="entry name" value="SUBTILISIN"/>
</dbReference>
<evidence type="ECO:0000256" key="9">
    <source>
        <dbReference type="SAM" id="SignalP"/>
    </source>
</evidence>
<dbReference type="InterPro" id="IPR036852">
    <property type="entry name" value="Peptidase_S8/S53_dom_sf"/>
</dbReference>
<dbReference type="AlphaFoldDB" id="A0A835YY96"/>
<reference evidence="11" key="1">
    <citation type="submission" date="2021-02" db="EMBL/GenBank/DDBJ databases">
        <title>First Annotated Genome of the Yellow-green Alga Tribonema minus.</title>
        <authorList>
            <person name="Mahan K.M."/>
        </authorList>
    </citation>
    <scope>NUCLEOTIDE SEQUENCE</scope>
    <source>
        <strain evidence="11">UTEX B ZZ1240</strain>
    </source>
</reference>
<feature type="chain" id="PRO_5032506888" description="subtilisin" evidence="9">
    <location>
        <begin position="19"/>
        <end position="526"/>
    </location>
</feature>
<keyword evidence="12" id="KW-1185">Reference proteome</keyword>
<evidence type="ECO:0000256" key="5">
    <source>
        <dbReference type="ARBA" id="ARBA00023529"/>
    </source>
</evidence>
<dbReference type="InterPro" id="IPR000209">
    <property type="entry name" value="Peptidase_S8/S53_dom"/>
</dbReference>
<comment type="catalytic activity">
    <reaction evidence="5">
        <text>Hydrolysis of proteins with broad specificity for peptide bonds, and a preference for a large uncharged residue in P1. Hydrolyzes peptide amides.</text>
        <dbReference type="EC" id="3.4.21.62"/>
    </reaction>
</comment>
<keyword evidence="9" id="KW-0732">Signal</keyword>
<dbReference type="GO" id="GO:0004252">
    <property type="term" value="F:serine-type endopeptidase activity"/>
    <property type="evidence" value="ECO:0007669"/>
    <property type="project" value="UniProtKB-UniRule"/>
</dbReference>
<evidence type="ECO:0000256" key="2">
    <source>
        <dbReference type="ARBA" id="ARBA00022670"/>
    </source>
</evidence>